<evidence type="ECO:0000313" key="1">
    <source>
        <dbReference type="EMBL" id="KAF2393387.1"/>
    </source>
</evidence>
<organism evidence="1 2">
    <name type="scientific">Pseudomonas frederiksbergensis</name>
    <dbReference type="NCBI Taxonomy" id="104087"/>
    <lineage>
        <taxon>Bacteria</taxon>
        <taxon>Pseudomonadati</taxon>
        <taxon>Pseudomonadota</taxon>
        <taxon>Gammaproteobacteria</taxon>
        <taxon>Pseudomonadales</taxon>
        <taxon>Pseudomonadaceae</taxon>
        <taxon>Pseudomonas</taxon>
    </lineage>
</organism>
<protein>
    <submittedName>
        <fullName evidence="1">Uncharacterized protein</fullName>
    </submittedName>
</protein>
<comment type="caution">
    <text evidence="1">The sequence shown here is derived from an EMBL/GenBank/DDBJ whole genome shotgun (WGS) entry which is preliminary data.</text>
</comment>
<evidence type="ECO:0000313" key="2">
    <source>
        <dbReference type="Proteomes" id="UP000475265"/>
    </source>
</evidence>
<accession>A0A6L5C1H3</accession>
<name>A0A6L5C1H3_9PSED</name>
<dbReference type="AlphaFoldDB" id="A0A6L5C1H3"/>
<sequence>MCDTKEMRYTALRFFMVDLNPLWERACSRRRQISQQLC</sequence>
<proteinExistence type="predicted"/>
<gene>
    <name evidence="1" type="ORF">FX983_01352</name>
</gene>
<dbReference type="EMBL" id="JAAAXX010000001">
    <property type="protein sequence ID" value="KAF2393387.1"/>
    <property type="molecule type" value="Genomic_DNA"/>
</dbReference>
<reference evidence="1 2" key="1">
    <citation type="submission" date="2019-12" db="EMBL/GenBank/DDBJ databases">
        <title>Endophytic bacteria associated with Panax ginseng seedlings.</title>
        <authorList>
            <person name="Park J.M."/>
            <person name="Shin R."/>
            <person name="Jo S.H."/>
        </authorList>
    </citation>
    <scope>NUCLEOTIDE SEQUENCE [LARGE SCALE GENOMIC DNA]</scope>
    <source>
        <strain evidence="1 2">PgKB32</strain>
    </source>
</reference>
<dbReference type="Proteomes" id="UP000475265">
    <property type="component" value="Unassembled WGS sequence"/>
</dbReference>